<dbReference type="Pfam" id="PF13350">
    <property type="entry name" value="Y_phosphatase3"/>
    <property type="match status" value="1"/>
</dbReference>
<accession>A0A382ISN5</accession>
<dbReference type="AlphaFoldDB" id="A0A382ISN5"/>
<protein>
    <submittedName>
        <fullName evidence="1">Uncharacterized protein</fullName>
    </submittedName>
</protein>
<gene>
    <name evidence="1" type="ORF">METZ01_LOCUS254737</name>
</gene>
<dbReference type="Gene3D" id="3.90.190.10">
    <property type="entry name" value="Protein tyrosine phosphatase superfamily"/>
    <property type="match status" value="1"/>
</dbReference>
<dbReference type="EMBL" id="UINC01068913">
    <property type="protein sequence ID" value="SVC01883.1"/>
    <property type="molecule type" value="Genomic_DNA"/>
</dbReference>
<dbReference type="GO" id="GO:0004721">
    <property type="term" value="F:phosphoprotein phosphatase activity"/>
    <property type="evidence" value="ECO:0007669"/>
    <property type="project" value="InterPro"/>
</dbReference>
<dbReference type="SUPFAM" id="SSF52799">
    <property type="entry name" value="(Phosphotyrosine protein) phosphatases II"/>
    <property type="match status" value="1"/>
</dbReference>
<evidence type="ECO:0000313" key="1">
    <source>
        <dbReference type="EMBL" id="SVC01883.1"/>
    </source>
</evidence>
<dbReference type="InterPro" id="IPR026893">
    <property type="entry name" value="Tyr/Ser_Pase_IphP-type"/>
</dbReference>
<organism evidence="1">
    <name type="scientific">marine metagenome</name>
    <dbReference type="NCBI Taxonomy" id="408172"/>
    <lineage>
        <taxon>unclassified sequences</taxon>
        <taxon>metagenomes</taxon>
        <taxon>ecological metagenomes</taxon>
    </lineage>
</organism>
<dbReference type="InterPro" id="IPR029021">
    <property type="entry name" value="Prot-tyrosine_phosphatase-like"/>
</dbReference>
<proteinExistence type="predicted"/>
<name>A0A382ISN5_9ZZZZ</name>
<reference evidence="1" key="1">
    <citation type="submission" date="2018-05" db="EMBL/GenBank/DDBJ databases">
        <authorList>
            <person name="Lanie J.A."/>
            <person name="Ng W.-L."/>
            <person name="Kazmierczak K.M."/>
            <person name="Andrzejewski T.M."/>
            <person name="Davidsen T.M."/>
            <person name="Wayne K.J."/>
            <person name="Tettelin H."/>
            <person name="Glass J.I."/>
            <person name="Rusch D."/>
            <person name="Podicherti R."/>
            <person name="Tsui H.-C.T."/>
            <person name="Winkler M.E."/>
        </authorList>
    </citation>
    <scope>NUCLEOTIDE SEQUENCE</scope>
</reference>
<feature type="non-terminal residue" evidence="1">
    <location>
        <position position="1"/>
    </location>
</feature>
<sequence>VEVASLAANLGVSGEVMKVLMYASPSFIRAAIDEMTKMSGSVDTYLSEQMGLTLETRARLQSELLY</sequence>